<dbReference type="InterPro" id="IPR051709">
    <property type="entry name" value="Ub-ligase/GTPase-reg"/>
</dbReference>
<evidence type="ECO:0000259" key="5">
    <source>
        <dbReference type="PROSITE" id="PS50237"/>
    </source>
</evidence>
<keyword evidence="7" id="KW-1185">Reference proteome</keyword>
<keyword evidence="1" id="KW-0808">Transferase</keyword>
<dbReference type="InterPro" id="IPR035983">
    <property type="entry name" value="Hect_E3_ubiquitin_ligase"/>
</dbReference>
<dbReference type="PANTHER" id="PTHR45622">
    <property type="entry name" value="UBIQUITIN-PROTEIN LIGASE E3A-RELATED"/>
    <property type="match status" value="1"/>
</dbReference>
<feature type="non-terminal residue" evidence="6">
    <location>
        <position position="61"/>
    </location>
</feature>
<evidence type="ECO:0000313" key="6">
    <source>
        <dbReference type="EMBL" id="KAL0178701.1"/>
    </source>
</evidence>
<comment type="caution">
    <text evidence="4">Lacks conserved residue(s) required for the propagation of feature annotation.</text>
</comment>
<dbReference type="GO" id="GO:0016740">
    <property type="term" value="F:transferase activity"/>
    <property type="evidence" value="ECO:0007669"/>
    <property type="project" value="UniProtKB-KW"/>
</dbReference>
<organism evidence="6 7">
    <name type="scientific">Cirrhinus mrigala</name>
    <name type="common">Mrigala</name>
    <dbReference type="NCBI Taxonomy" id="683832"/>
    <lineage>
        <taxon>Eukaryota</taxon>
        <taxon>Metazoa</taxon>
        <taxon>Chordata</taxon>
        <taxon>Craniata</taxon>
        <taxon>Vertebrata</taxon>
        <taxon>Euteleostomi</taxon>
        <taxon>Actinopterygii</taxon>
        <taxon>Neopterygii</taxon>
        <taxon>Teleostei</taxon>
        <taxon>Ostariophysi</taxon>
        <taxon>Cypriniformes</taxon>
        <taxon>Cyprinidae</taxon>
        <taxon>Labeoninae</taxon>
        <taxon>Labeonini</taxon>
        <taxon>Cirrhinus</taxon>
    </lineage>
</organism>
<gene>
    <name evidence="6" type="ORF">M9458_027595</name>
</gene>
<accession>A0ABD0PZ27</accession>
<sequence>QEFVNAYVDYIFNTSVAPQFSAFYAGFHKVCGGKVLELFQPSELQAMIIGNTNYDWKELEK</sequence>
<protein>
    <recommendedName>
        <fullName evidence="5">HECT domain-containing protein</fullName>
    </recommendedName>
</protein>
<evidence type="ECO:0000256" key="1">
    <source>
        <dbReference type="ARBA" id="ARBA00022679"/>
    </source>
</evidence>
<keyword evidence="3 4" id="KW-0833">Ubl conjugation pathway</keyword>
<dbReference type="SUPFAM" id="SSF56204">
    <property type="entry name" value="Hect, E3 ligase catalytic domain"/>
    <property type="match status" value="1"/>
</dbReference>
<reference evidence="6 7" key="1">
    <citation type="submission" date="2024-05" db="EMBL/GenBank/DDBJ databases">
        <title>Genome sequencing and assembly of Indian major carp, Cirrhinus mrigala (Hamilton, 1822).</title>
        <authorList>
            <person name="Mohindra V."/>
            <person name="Chowdhury L.M."/>
            <person name="Lal K."/>
            <person name="Jena J.K."/>
        </authorList>
    </citation>
    <scope>NUCLEOTIDE SEQUENCE [LARGE SCALE GENOMIC DNA]</scope>
    <source>
        <strain evidence="6">CM1030</strain>
        <tissue evidence="6">Blood</tissue>
    </source>
</reference>
<dbReference type="InterPro" id="IPR000569">
    <property type="entry name" value="HECT_dom"/>
</dbReference>
<feature type="non-terminal residue" evidence="6">
    <location>
        <position position="1"/>
    </location>
</feature>
<dbReference type="PROSITE" id="PS50237">
    <property type="entry name" value="HECT"/>
    <property type="match status" value="1"/>
</dbReference>
<proteinExistence type="predicted"/>
<feature type="domain" description="HECT" evidence="5">
    <location>
        <begin position="1"/>
        <end position="61"/>
    </location>
</feature>
<dbReference type="AlphaFoldDB" id="A0ABD0PZ27"/>
<dbReference type="Proteomes" id="UP001529510">
    <property type="component" value="Unassembled WGS sequence"/>
</dbReference>
<comment type="caution">
    <text evidence="6">The sequence shown here is derived from an EMBL/GenBank/DDBJ whole genome shotgun (WGS) entry which is preliminary data.</text>
</comment>
<dbReference type="Pfam" id="PF00632">
    <property type="entry name" value="HECT"/>
    <property type="match status" value="1"/>
</dbReference>
<keyword evidence="2" id="KW-0677">Repeat</keyword>
<evidence type="ECO:0000313" key="7">
    <source>
        <dbReference type="Proteomes" id="UP001529510"/>
    </source>
</evidence>
<name>A0ABD0PZ27_CIRMR</name>
<evidence type="ECO:0000256" key="2">
    <source>
        <dbReference type="ARBA" id="ARBA00022737"/>
    </source>
</evidence>
<evidence type="ECO:0000256" key="4">
    <source>
        <dbReference type="PROSITE-ProRule" id="PRU00104"/>
    </source>
</evidence>
<evidence type="ECO:0000256" key="3">
    <source>
        <dbReference type="ARBA" id="ARBA00022786"/>
    </source>
</evidence>
<dbReference type="EMBL" id="JAMKFB020000013">
    <property type="protein sequence ID" value="KAL0178701.1"/>
    <property type="molecule type" value="Genomic_DNA"/>
</dbReference>
<dbReference type="PANTHER" id="PTHR45622:SF5">
    <property type="entry name" value="E3 UBIQUITIN-PROTEIN LIGASE HERC4-RELATED"/>
    <property type="match status" value="1"/>
</dbReference>